<dbReference type="Proteomes" id="UP000036681">
    <property type="component" value="Unplaced"/>
</dbReference>
<name>A0A0M3I4I5_ASCLU</name>
<protein>
    <submittedName>
        <fullName evidence="2">Ribosomal_L2_C domain-containing protein</fullName>
    </submittedName>
</protein>
<keyword evidence="1" id="KW-1185">Reference proteome</keyword>
<evidence type="ECO:0000313" key="1">
    <source>
        <dbReference type="Proteomes" id="UP000036681"/>
    </source>
</evidence>
<dbReference type="WBParaSite" id="ALUE_0001171101-mRNA-1">
    <property type="protein sequence ID" value="ALUE_0001171101-mRNA-1"/>
    <property type="gene ID" value="ALUE_0001171101"/>
</dbReference>
<organism evidence="1 2">
    <name type="scientific">Ascaris lumbricoides</name>
    <name type="common">Giant roundworm</name>
    <dbReference type="NCBI Taxonomy" id="6252"/>
    <lineage>
        <taxon>Eukaryota</taxon>
        <taxon>Metazoa</taxon>
        <taxon>Ecdysozoa</taxon>
        <taxon>Nematoda</taxon>
        <taxon>Chromadorea</taxon>
        <taxon>Rhabditida</taxon>
        <taxon>Spirurina</taxon>
        <taxon>Ascaridomorpha</taxon>
        <taxon>Ascaridoidea</taxon>
        <taxon>Ascarididae</taxon>
        <taxon>Ascaris</taxon>
    </lineage>
</organism>
<reference evidence="2" key="1">
    <citation type="submission" date="2017-02" db="UniProtKB">
        <authorList>
            <consortium name="WormBaseParasite"/>
        </authorList>
    </citation>
    <scope>IDENTIFICATION</scope>
</reference>
<evidence type="ECO:0000313" key="2">
    <source>
        <dbReference type="WBParaSite" id="ALUE_0001171101-mRNA-1"/>
    </source>
</evidence>
<proteinExistence type="predicted"/>
<dbReference type="AlphaFoldDB" id="A0A0M3I4I5"/>
<sequence>MEKKSLDRQSMRRATARTAWGEPVECMEPTAKPKYECFGMQHYSKTPMGNQNDSMAKTRQVSVTGTHKNSGTGLVIGGIRHQRPTSVHGRHTGKPMAPPKHCWTGWIQRDSAIGWTGVRSNALRLIFGPWKRNFWESLSRNMPMALIVVPT</sequence>
<accession>A0A0M3I4I5</accession>